<dbReference type="Pfam" id="PF07009">
    <property type="entry name" value="NusG_II"/>
    <property type="match status" value="1"/>
</dbReference>
<dbReference type="RefSeq" id="WP_072850894.1">
    <property type="nucleotide sequence ID" value="NZ_FQVI01000007.1"/>
</dbReference>
<dbReference type="AlphaFoldDB" id="A0A1M4WT68"/>
<reference evidence="1 2" key="1">
    <citation type="submission" date="2016-11" db="EMBL/GenBank/DDBJ databases">
        <authorList>
            <person name="Jaros S."/>
            <person name="Januszkiewicz K."/>
            <person name="Wedrychowicz H."/>
        </authorList>
    </citation>
    <scope>NUCLEOTIDE SEQUENCE [LARGE SCALE GENOMIC DNA]</scope>
    <source>
        <strain evidence="1 2">DSM 17459</strain>
    </source>
</reference>
<dbReference type="PROSITE" id="PS51257">
    <property type="entry name" value="PROKAR_LIPOPROTEIN"/>
    <property type="match status" value="1"/>
</dbReference>
<evidence type="ECO:0000313" key="2">
    <source>
        <dbReference type="Proteomes" id="UP000184245"/>
    </source>
</evidence>
<organism evidence="1 2">
    <name type="scientific">Lactonifactor longoviformis DSM 17459</name>
    <dbReference type="NCBI Taxonomy" id="1122155"/>
    <lineage>
        <taxon>Bacteria</taxon>
        <taxon>Bacillati</taxon>
        <taxon>Bacillota</taxon>
        <taxon>Clostridia</taxon>
        <taxon>Eubacteriales</taxon>
        <taxon>Clostridiaceae</taxon>
        <taxon>Lactonifactor</taxon>
    </lineage>
</organism>
<dbReference type="Proteomes" id="UP000184245">
    <property type="component" value="Unassembled WGS sequence"/>
</dbReference>
<dbReference type="Gene3D" id="2.60.320.10">
    <property type="entry name" value="N-utilization substance G protein NusG, insert domain"/>
    <property type="match status" value="1"/>
</dbReference>
<dbReference type="InterPro" id="IPR038690">
    <property type="entry name" value="NusG_2_sf"/>
</dbReference>
<dbReference type="STRING" id="1122155.SAMN02745158_01711"/>
<sequence>MKKKDLILIGIILLAAAACWAGFRMFGDQKGNMLVITVDGEVYGTYDLSVDQEIVIGSTNRCEIKDGVVRMTEADCPDQLCRKQKSIDASGGTIVCLPNKVVLEISQDGKDAQADTIAQ</sequence>
<dbReference type="OrthoDB" id="47603at2"/>
<dbReference type="CDD" id="cd09911">
    <property type="entry name" value="Lin0431_like"/>
    <property type="match status" value="1"/>
</dbReference>
<proteinExistence type="predicted"/>
<gene>
    <name evidence="1" type="ORF">SAMN02745158_01711</name>
</gene>
<evidence type="ECO:0000313" key="1">
    <source>
        <dbReference type="EMBL" id="SHE84414.1"/>
    </source>
</evidence>
<accession>A0A1M4WT68</accession>
<name>A0A1M4WT68_9CLOT</name>
<protein>
    <submittedName>
        <fullName evidence="1">Uncharacterized protein</fullName>
    </submittedName>
</protein>
<dbReference type="EMBL" id="FQVI01000007">
    <property type="protein sequence ID" value="SHE84414.1"/>
    <property type="molecule type" value="Genomic_DNA"/>
</dbReference>
<keyword evidence="2" id="KW-1185">Reference proteome</keyword>